<protein>
    <submittedName>
        <fullName evidence="2">Uncharacterized protein</fullName>
    </submittedName>
</protein>
<evidence type="ECO:0000313" key="2">
    <source>
        <dbReference type="EMBL" id="KAG9333547.1"/>
    </source>
</evidence>
<dbReference type="AlphaFoldDB" id="A0A8T2NAK5"/>
<dbReference type="EMBL" id="JAFBMS010000192">
    <property type="protein sequence ID" value="KAG9333547.1"/>
    <property type="molecule type" value="Genomic_DNA"/>
</dbReference>
<proteinExistence type="predicted"/>
<sequence>MKGGKSGQAEDFGKASSPARHVPTNVRAPTAHLSEDNTERMIHKATFLPPLVLFRKIHLKSGEMLRQEGREPKRRKQLRFEPSQDLGGFYFCPLISPDSVLKAAIKTDRISVIPPPKTGEYRQTSRSTTPNSHHPTPTPQHHPAAALKGNILLLSGREGGGNITAFTPRKVLATPE</sequence>
<name>A0A8T2NAK5_9TELE</name>
<feature type="region of interest" description="Disordered" evidence="1">
    <location>
        <begin position="113"/>
        <end position="142"/>
    </location>
</feature>
<dbReference type="Proteomes" id="UP000824540">
    <property type="component" value="Unassembled WGS sequence"/>
</dbReference>
<gene>
    <name evidence="2" type="ORF">JZ751_011383</name>
</gene>
<feature type="compositionally biased region" description="Low complexity" evidence="1">
    <location>
        <begin position="124"/>
        <end position="142"/>
    </location>
</feature>
<keyword evidence="3" id="KW-1185">Reference proteome</keyword>
<comment type="caution">
    <text evidence="2">The sequence shown here is derived from an EMBL/GenBank/DDBJ whole genome shotgun (WGS) entry which is preliminary data.</text>
</comment>
<evidence type="ECO:0000313" key="3">
    <source>
        <dbReference type="Proteomes" id="UP000824540"/>
    </source>
</evidence>
<accession>A0A8T2NAK5</accession>
<organism evidence="2 3">
    <name type="scientific">Albula glossodonta</name>
    <name type="common">roundjaw bonefish</name>
    <dbReference type="NCBI Taxonomy" id="121402"/>
    <lineage>
        <taxon>Eukaryota</taxon>
        <taxon>Metazoa</taxon>
        <taxon>Chordata</taxon>
        <taxon>Craniata</taxon>
        <taxon>Vertebrata</taxon>
        <taxon>Euteleostomi</taxon>
        <taxon>Actinopterygii</taxon>
        <taxon>Neopterygii</taxon>
        <taxon>Teleostei</taxon>
        <taxon>Albuliformes</taxon>
        <taxon>Albulidae</taxon>
        <taxon>Albula</taxon>
    </lineage>
</organism>
<evidence type="ECO:0000256" key="1">
    <source>
        <dbReference type="SAM" id="MobiDB-lite"/>
    </source>
</evidence>
<reference evidence="2" key="1">
    <citation type="thesis" date="2021" institute="BYU ScholarsArchive" country="Provo, UT, USA">
        <title>Applications of and Algorithms for Genome Assembly and Genomic Analyses with an Emphasis on Marine Teleosts.</title>
        <authorList>
            <person name="Pickett B.D."/>
        </authorList>
    </citation>
    <scope>NUCLEOTIDE SEQUENCE</scope>
    <source>
        <strain evidence="2">HI-2016</strain>
    </source>
</reference>
<feature type="region of interest" description="Disordered" evidence="1">
    <location>
        <begin position="1"/>
        <end position="37"/>
    </location>
</feature>